<dbReference type="FunFam" id="3.40.50.720:FF:000084">
    <property type="entry name" value="Short-chain dehydrogenase reductase"/>
    <property type="match status" value="1"/>
</dbReference>
<dbReference type="AlphaFoldDB" id="A0A2J6R4R3"/>
<dbReference type="SUPFAM" id="SSF51735">
    <property type="entry name" value="NAD(P)-binding Rossmann-fold domains"/>
    <property type="match status" value="1"/>
</dbReference>
<evidence type="ECO:0000256" key="2">
    <source>
        <dbReference type="ARBA" id="ARBA00022857"/>
    </source>
</evidence>
<dbReference type="InterPro" id="IPR036291">
    <property type="entry name" value="NAD(P)-bd_dom_sf"/>
</dbReference>
<dbReference type="InterPro" id="IPR002347">
    <property type="entry name" value="SDR_fam"/>
</dbReference>
<name>A0A2J6R4R3_HYAVF</name>
<proteinExistence type="inferred from homology"/>
<dbReference type="PANTHER" id="PTHR24321:SF12">
    <property type="entry name" value="SHORT-CHAIN DEHYDROGENASE_REDUCTASE FAMILY, PUTATIVE (AFU_ORTHOLOGUE AFUA_5G14340)-RELATED"/>
    <property type="match status" value="1"/>
</dbReference>
<keyword evidence="2" id="KW-0521">NADP</keyword>
<organism evidence="4 5">
    <name type="scientific">Hyaloscypha variabilis (strain UAMH 11265 / GT02V1 / F)</name>
    <name type="common">Meliniomyces variabilis</name>
    <dbReference type="NCBI Taxonomy" id="1149755"/>
    <lineage>
        <taxon>Eukaryota</taxon>
        <taxon>Fungi</taxon>
        <taxon>Dikarya</taxon>
        <taxon>Ascomycota</taxon>
        <taxon>Pezizomycotina</taxon>
        <taxon>Leotiomycetes</taxon>
        <taxon>Helotiales</taxon>
        <taxon>Hyaloscyphaceae</taxon>
        <taxon>Hyaloscypha</taxon>
        <taxon>Hyaloscypha variabilis</taxon>
    </lineage>
</organism>
<accession>A0A2J6R4R3</accession>
<dbReference type="Pfam" id="PF13561">
    <property type="entry name" value="adh_short_C2"/>
    <property type="match status" value="1"/>
</dbReference>
<sequence>MSSPDTLLSGVALITGGASGIGRATSLALVSHGVRRLGILDIDMVKAEETTLELKSKFPDVEVILVHADMANEESVITGINKIVQNFGRIDYAVNNAGVGGKLGPTTEISGSDFRSTIDINLIGLWVCQREEIRHMLKQEPLENGSAVRNRGVIVNMSSMLGAVGTCAETPAAAYCASKHGIVAITKSDANYYGPENIRINAICPGFVSTPPMLHALRQSEIMKAELQKVPLRRFAKPEEIAEGVCFLASPMSGYMCGAAMLMDGGYTAQ</sequence>
<evidence type="ECO:0000313" key="5">
    <source>
        <dbReference type="Proteomes" id="UP000235786"/>
    </source>
</evidence>
<dbReference type="CDD" id="cd05233">
    <property type="entry name" value="SDR_c"/>
    <property type="match status" value="1"/>
</dbReference>
<dbReference type="Gene3D" id="3.40.50.720">
    <property type="entry name" value="NAD(P)-binding Rossmann-like Domain"/>
    <property type="match status" value="1"/>
</dbReference>
<reference evidence="4 5" key="1">
    <citation type="submission" date="2016-04" db="EMBL/GenBank/DDBJ databases">
        <title>A degradative enzymes factory behind the ericoid mycorrhizal symbiosis.</title>
        <authorList>
            <consortium name="DOE Joint Genome Institute"/>
            <person name="Martino E."/>
            <person name="Morin E."/>
            <person name="Grelet G."/>
            <person name="Kuo A."/>
            <person name="Kohler A."/>
            <person name="Daghino S."/>
            <person name="Barry K."/>
            <person name="Choi C."/>
            <person name="Cichocki N."/>
            <person name="Clum A."/>
            <person name="Copeland A."/>
            <person name="Hainaut M."/>
            <person name="Haridas S."/>
            <person name="Labutti K."/>
            <person name="Lindquist E."/>
            <person name="Lipzen A."/>
            <person name="Khouja H.-R."/>
            <person name="Murat C."/>
            <person name="Ohm R."/>
            <person name="Olson A."/>
            <person name="Spatafora J."/>
            <person name="Veneault-Fourrey C."/>
            <person name="Henrissat B."/>
            <person name="Grigoriev I."/>
            <person name="Martin F."/>
            <person name="Perotto S."/>
        </authorList>
    </citation>
    <scope>NUCLEOTIDE SEQUENCE [LARGE SCALE GENOMIC DNA]</scope>
    <source>
        <strain evidence="4 5">F</strain>
    </source>
</reference>
<evidence type="ECO:0000256" key="3">
    <source>
        <dbReference type="ARBA" id="ARBA00023002"/>
    </source>
</evidence>
<dbReference type="GO" id="GO:0016491">
    <property type="term" value="F:oxidoreductase activity"/>
    <property type="evidence" value="ECO:0007669"/>
    <property type="project" value="UniProtKB-KW"/>
</dbReference>
<keyword evidence="5" id="KW-1185">Reference proteome</keyword>
<dbReference type="PANTHER" id="PTHR24321">
    <property type="entry name" value="DEHYDROGENASES, SHORT CHAIN"/>
    <property type="match status" value="1"/>
</dbReference>
<evidence type="ECO:0000313" key="4">
    <source>
        <dbReference type="EMBL" id="PMD33516.1"/>
    </source>
</evidence>
<gene>
    <name evidence="4" type="ORF">L207DRAFT_589881</name>
</gene>
<dbReference type="STRING" id="1149755.A0A2J6R4R3"/>
<evidence type="ECO:0000256" key="1">
    <source>
        <dbReference type="ARBA" id="ARBA00006484"/>
    </source>
</evidence>
<dbReference type="PRINTS" id="PR00080">
    <property type="entry name" value="SDRFAMILY"/>
</dbReference>
<keyword evidence="3" id="KW-0560">Oxidoreductase</keyword>
<dbReference type="OrthoDB" id="5840532at2759"/>
<dbReference type="EMBL" id="KZ613956">
    <property type="protein sequence ID" value="PMD33516.1"/>
    <property type="molecule type" value="Genomic_DNA"/>
</dbReference>
<comment type="similarity">
    <text evidence="1">Belongs to the short-chain dehydrogenases/reductases (SDR) family.</text>
</comment>
<protein>
    <submittedName>
        <fullName evidence="4">Short chain dehydrogenase/ reductase</fullName>
    </submittedName>
</protein>
<dbReference type="Proteomes" id="UP000235786">
    <property type="component" value="Unassembled WGS sequence"/>
</dbReference>
<dbReference type="PRINTS" id="PR00081">
    <property type="entry name" value="GDHRDH"/>
</dbReference>
<dbReference type="GO" id="GO:0009688">
    <property type="term" value="P:abscisic acid biosynthetic process"/>
    <property type="evidence" value="ECO:0007669"/>
    <property type="project" value="UniProtKB-ARBA"/>
</dbReference>